<evidence type="ECO:0000256" key="3">
    <source>
        <dbReference type="ARBA" id="ARBA00022946"/>
    </source>
</evidence>
<dbReference type="GO" id="GO:0006412">
    <property type="term" value="P:translation"/>
    <property type="evidence" value="ECO:0007669"/>
    <property type="project" value="InterPro"/>
</dbReference>
<dbReference type="OMA" id="PAYVCHQ"/>
<sequence>MLGIRQCVQRFISNKIFNANNSNCLSSIQQRSYNWYKDEEEEETNKGFLKYNKVVFPPQKPGEEKRPGYVCHVKKFIKYSPLNMWYIACFVRGMSVDEAIKQLSFLKKKGAAIAKEVILEAQRMAVEEHNIEFKSNLWVAESFATKSIIIKGIRRHARGRIGIVHYRYCNYFVRLEEGKPPKHYYQPAPKTGEEWLEEWMEQMRTRKIYNSL</sequence>
<dbReference type="OrthoDB" id="416470at2759"/>
<dbReference type="Pfam" id="PF00237">
    <property type="entry name" value="Ribosomal_L22"/>
    <property type="match status" value="1"/>
</dbReference>
<dbReference type="InterPro" id="IPR047867">
    <property type="entry name" value="Ribosomal_uL22_bac/org-type"/>
</dbReference>
<dbReference type="Proteomes" id="UP000515180">
    <property type="component" value="Unplaced"/>
</dbReference>
<organism evidence="11 13">
    <name type="scientific">Bombus impatiens</name>
    <name type="common">Bumblebee</name>
    <dbReference type="NCBI Taxonomy" id="132113"/>
    <lineage>
        <taxon>Eukaryota</taxon>
        <taxon>Metazoa</taxon>
        <taxon>Ecdysozoa</taxon>
        <taxon>Arthropoda</taxon>
        <taxon>Hexapoda</taxon>
        <taxon>Insecta</taxon>
        <taxon>Pterygota</taxon>
        <taxon>Neoptera</taxon>
        <taxon>Endopterygota</taxon>
        <taxon>Hymenoptera</taxon>
        <taxon>Apocrita</taxon>
        <taxon>Aculeata</taxon>
        <taxon>Apoidea</taxon>
        <taxon>Anthophila</taxon>
        <taxon>Apidae</taxon>
        <taxon>Bombus</taxon>
        <taxon>Pyrobombus</taxon>
    </lineage>
</organism>
<evidence type="ECO:0000313" key="12">
    <source>
        <dbReference type="RefSeq" id="XP_003493535.1"/>
    </source>
</evidence>
<dbReference type="AlphaFoldDB" id="A0A6P3V399"/>
<dbReference type="RefSeq" id="XP_012247160.1">
    <property type="nucleotide sequence ID" value="XM_012391737.3"/>
</dbReference>
<evidence type="ECO:0000256" key="6">
    <source>
        <dbReference type="ARBA" id="ARBA00023274"/>
    </source>
</evidence>
<dbReference type="Gene3D" id="3.90.470.10">
    <property type="entry name" value="Ribosomal protein L22/L17"/>
    <property type="match status" value="1"/>
</dbReference>
<dbReference type="GO" id="GO:0003735">
    <property type="term" value="F:structural constituent of ribosome"/>
    <property type="evidence" value="ECO:0007669"/>
    <property type="project" value="InterPro"/>
</dbReference>
<comment type="similarity">
    <text evidence="2 10">Belongs to the universal ribosomal protein uL22 family.</text>
</comment>
<dbReference type="KEGG" id="bim:100740919"/>
<evidence type="ECO:0000256" key="8">
    <source>
        <dbReference type="ARBA" id="ARBA00035506"/>
    </source>
</evidence>
<keyword evidence="6 10" id="KW-0687">Ribonucleoprotein</keyword>
<evidence type="ECO:0000256" key="7">
    <source>
        <dbReference type="ARBA" id="ARBA00035286"/>
    </source>
</evidence>
<dbReference type="GeneID" id="100740919"/>
<protein>
    <recommendedName>
        <fullName evidence="7">Large ribosomal subunit protein uL22m</fullName>
    </recommendedName>
    <alternativeName>
        <fullName evidence="8">39S ribosomal protein L22, mitochondrial</fullName>
    </alternativeName>
</protein>
<dbReference type="InterPro" id="IPR036394">
    <property type="entry name" value="Ribosomal_uL22_sf"/>
</dbReference>
<evidence type="ECO:0000256" key="5">
    <source>
        <dbReference type="ARBA" id="ARBA00023128"/>
    </source>
</evidence>
<evidence type="ECO:0000256" key="9">
    <source>
        <dbReference type="ARBA" id="ARBA00038782"/>
    </source>
</evidence>
<keyword evidence="5" id="KW-0496">Mitochondrion</keyword>
<comment type="subcellular location">
    <subcellularLocation>
        <location evidence="1">Mitochondrion</location>
    </subcellularLocation>
</comment>
<keyword evidence="3" id="KW-0809">Transit peptide</keyword>
<keyword evidence="11" id="KW-1185">Reference proteome</keyword>
<evidence type="ECO:0000313" key="11">
    <source>
        <dbReference type="Proteomes" id="UP000515180"/>
    </source>
</evidence>
<dbReference type="SUPFAM" id="SSF54843">
    <property type="entry name" value="Ribosomal protein L22"/>
    <property type="match status" value="1"/>
</dbReference>
<dbReference type="GO" id="GO:0005762">
    <property type="term" value="C:mitochondrial large ribosomal subunit"/>
    <property type="evidence" value="ECO:0007669"/>
    <property type="project" value="TreeGrafter"/>
</dbReference>
<evidence type="ECO:0000256" key="4">
    <source>
        <dbReference type="ARBA" id="ARBA00022980"/>
    </source>
</evidence>
<dbReference type="PANTHER" id="PTHR13501:SF8">
    <property type="entry name" value="LARGE RIBOSOMAL SUBUNIT PROTEIN UL22M"/>
    <property type="match status" value="1"/>
</dbReference>
<keyword evidence="4 10" id="KW-0689">Ribosomal protein</keyword>
<reference evidence="12 13" key="1">
    <citation type="submission" date="2025-04" db="UniProtKB">
        <authorList>
            <consortium name="RefSeq"/>
        </authorList>
    </citation>
    <scope>IDENTIFICATION</scope>
</reference>
<gene>
    <name evidence="12 13" type="primary">LOC100740919</name>
</gene>
<proteinExistence type="inferred from homology"/>
<dbReference type="PANTHER" id="PTHR13501">
    <property type="entry name" value="CHLOROPLAST 50S RIBOSOMAL PROTEIN L22-RELATED"/>
    <property type="match status" value="1"/>
</dbReference>
<accession>A0A6P3V399</accession>
<dbReference type="CTD" id="29093"/>
<comment type="subunit">
    <text evidence="9">Component of the mitochondrial ribosome large subunit (39S) which comprises a 16S rRNA and about 50 distinct proteins.</text>
</comment>
<dbReference type="FunFam" id="3.90.470.10:FF:000009">
    <property type="entry name" value="39S ribosomal protein L22, mitochondrial"/>
    <property type="match status" value="1"/>
</dbReference>
<name>A0A6P3V399_BOMIM</name>
<evidence type="ECO:0000256" key="10">
    <source>
        <dbReference type="RuleBase" id="RU004005"/>
    </source>
</evidence>
<evidence type="ECO:0000256" key="2">
    <source>
        <dbReference type="ARBA" id="ARBA00009451"/>
    </source>
</evidence>
<dbReference type="RefSeq" id="XP_003493535.1">
    <property type="nucleotide sequence ID" value="XM_003493487.3"/>
</dbReference>
<evidence type="ECO:0000256" key="1">
    <source>
        <dbReference type="ARBA" id="ARBA00004173"/>
    </source>
</evidence>
<evidence type="ECO:0000313" key="13">
    <source>
        <dbReference type="RefSeq" id="XP_012247160.1"/>
    </source>
</evidence>
<dbReference type="InterPro" id="IPR001063">
    <property type="entry name" value="Ribosomal_uL22"/>
</dbReference>